<reference evidence="1" key="1">
    <citation type="journal article" date="2023" name="G3 (Bethesda)">
        <title>A reference genome for the long-term kleptoplast-retaining sea slug Elysia crispata morphotype clarki.</title>
        <authorList>
            <person name="Eastman K.E."/>
            <person name="Pendleton A.L."/>
            <person name="Shaikh M.A."/>
            <person name="Suttiyut T."/>
            <person name="Ogas R."/>
            <person name="Tomko P."/>
            <person name="Gavelis G."/>
            <person name="Widhalm J.R."/>
            <person name="Wisecaver J.H."/>
        </authorList>
    </citation>
    <scope>NUCLEOTIDE SEQUENCE</scope>
    <source>
        <strain evidence="1">ECLA1</strain>
    </source>
</reference>
<gene>
    <name evidence="1" type="ORF">RRG08_066418</name>
</gene>
<name>A0AAE1B777_9GAST</name>
<accession>A0AAE1B777</accession>
<evidence type="ECO:0000313" key="2">
    <source>
        <dbReference type="Proteomes" id="UP001283361"/>
    </source>
</evidence>
<sequence length="44" mass="5393">MVWKSEVMWREADGQEELSDVYGDRWQMVRKSEVMWREADGQEE</sequence>
<dbReference type="AlphaFoldDB" id="A0AAE1B777"/>
<evidence type="ECO:0000313" key="1">
    <source>
        <dbReference type="EMBL" id="KAK3801084.1"/>
    </source>
</evidence>
<dbReference type="Proteomes" id="UP001283361">
    <property type="component" value="Unassembled WGS sequence"/>
</dbReference>
<proteinExistence type="predicted"/>
<comment type="caution">
    <text evidence="1">The sequence shown here is derived from an EMBL/GenBank/DDBJ whole genome shotgun (WGS) entry which is preliminary data.</text>
</comment>
<protein>
    <submittedName>
        <fullName evidence="1">Uncharacterized protein</fullName>
    </submittedName>
</protein>
<keyword evidence="2" id="KW-1185">Reference proteome</keyword>
<organism evidence="1 2">
    <name type="scientific">Elysia crispata</name>
    <name type="common">lettuce slug</name>
    <dbReference type="NCBI Taxonomy" id="231223"/>
    <lineage>
        <taxon>Eukaryota</taxon>
        <taxon>Metazoa</taxon>
        <taxon>Spiralia</taxon>
        <taxon>Lophotrochozoa</taxon>
        <taxon>Mollusca</taxon>
        <taxon>Gastropoda</taxon>
        <taxon>Heterobranchia</taxon>
        <taxon>Euthyneura</taxon>
        <taxon>Panpulmonata</taxon>
        <taxon>Sacoglossa</taxon>
        <taxon>Placobranchoidea</taxon>
        <taxon>Plakobranchidae</taxon>
        <taxon>Elysia</taxon>
    </lineage>
</organism>
<dbReference type="EMBL" id="JAWDGP010000370">
    <property type="protein sequence ID" value="KAK3801084.1"/>
    <property type="molecule type" value="Genomic_DNA"/>
</dbReference>